<evidence type="ECO:0000313" key="2">
    <source>
        <dbReference type="EMBL" id="WMD17053.1"/>
    </source>
</evidence>
<feature type="transmembrane region" description="Helical" evidence="1">
    <location>
        <begin position="254"/>
        <end position="275"/>
    </location>
</feature>
<name>A0AAQ3JJ39_ANAHA</name>
<dbReference type="AlphaFoldDB" id="A0AAQ3JJ39"/>
<gene>
    <name evidence="2" type="ORF">RBI15_02815</name>
</gene>
<sequence>MGGLSSILYHYQGIVPTVLDAFLLVDRFILGYLGIIVYSYSRNETITDSLLWISKIITVILFLLDMHDIIFSPFFEKADFRYFMYGLQLMFPHATYLAAASVTLLIFLGYKNRNKENLKYMIMISIVGMSTLRGKALGFFAIYWIIYVIVKYIKFKNNTVIYIIATAMLLFVSKDQLSTNFGQNVGYSPRLILFIDGIKLMMEHFPFGTGFGSFGSSIAANYYSPIYERLGYQNNYGMSSEYSGFLTDCFWPTIFAQFGFIGLVFLFLIICYFLLISIRKLKINRDAGFAMLMTIVYLLITSVAESSFFNPTAFLFFILFAVYEKEL</sequence>
<keyword evidence="1" id="KW-0472">Membrane</keyword>
<reference evidence="2" key="1">
    <citation type="submission" date="2023-08" db="EMBL/GenBank/DDBJ databases">
        <title>Complete Genome Sequences of butyrate producing Anaerostipes hadrus strains BA1 and GIF7 isolated from the terminal ileum of a healthy lean male.</title>
        <authorList>
            <person name="Low A."/>
            <person name="Sheludchenko M."/>
            <person name="Cheng H.E."/>
            <person name="Koh X.Q."/>
            <person name="Lee J."/>
        </authorList>
    </citation>
    <scope>NUCLEOTIDE SEQUENCE</scope>
    <source>
        <strain evidence="2">BA1</strain>
    </source>
</reference>
<evidence type="ECO:0000256" key="1">
    <source>
        <dbReference type="SAM" id="Phobius"/>
    </source>
</evidence>
<feature type="transmembrane region" description="Helical" evidence="1">
    <location>
        <begin position="122"/>
        <end position="149"/>
    </location>
</feature>
<dbReference type="Proteomes" id="UP001243496">
    <property type="component" value="Chromosome"/>
</dbReference>
<feature type="transmembrane region" description="Helical" evidence="1">
    <location>
        <begin position="50"/>
        <end position="70"/>
    </location>
</feature>
<feature type="transmembrane region" description="Helical" evidence="1">
    <location>
        <begin position="90"/>
        <end position="110"/>
    </location>
</feature>
<keyword evidence="1" id="KW-1133">Transmembrane helix</keyword>
<dbReference type="GeneID" id="92740302"/>
<proteinExistence type="predicted"/>
<dbReference type="RefSeq" id="WP_306857496.1">
    <property type="nucleotide sequence ID" value="NZ_CP132968.1"/>
</dbReference>
<protein>
    <submittedName>
        <fullName evidence="2">Uncharacterized protein</fullName>
    </submittedName>
</protein>
<keyword evidence="1" id="KW-0812">Transmembrane</keyword>
<feature type="transmembrane region" description="Helical" evidence="1">
    <location>
        <begin position="14"/>
        <end position="38"/>
    </location>
</feature>
<organism evidence="2 3">
    <name type="scientific">Anaerostipes hadrus</name>
    <dbReference type="NCBI Taxonomy" id="649756"/>
    <lineage>
        <taxon>Bacteria</taxon>
        <taxon>Bacillati</taxon>
        <taxon>Bacillota</taxon>
        <taxon>Clostridia</taxon>
        <taxon>Lachnospirales</taxon>
        <taxon>Lachnospiraceae</taxon>
        <taxon>Anaerostipes</taxon>
    </lineage>
</organism>
<dbReference type="EMBL" id="CP132968">
    <property type="protein sequence ID" value="WMD17053.1"/>
    <property type="molecule type" value="Genomic_DNA"/>
</dbReference>
<feature type="transmembrane region" description="Helical" evidence="1">
    <location>
        <begin position="296"/>
        <end position="323"/>
    </location>
</feature>
<evidence type="ECO:0000313" key="3">
    <source>
        <dbReference type="Proteomes" id="UP001243496"/>
    </source>
</evidence>
<accession>A0AAQ3JJ39</accession>